<sequence>MKYKHKSGGFKLSATALLLSAAISSTAFGDTGSLSIRVTDESGNPVVGASVRAQTLHSLTIKSGVSNANGEIRLIGLDPSTAYEVTIKGSAYQAIRDQNVSVVSGKNFKLNYTLDTAAGNIQESVVNAGGIERIIDTSSALISTDLTLDITESLPTGRSYQSYLQLAPSTKPALNGNPASKSGVNYSPLADSNGNTAGNSTDNVYFLDGVNVTDNYSGTFGANFNAEIIQQQQILSGGIPAEYEGGQGLISRVISKSGGNEWHGSFNYSMQSDGLIADNENFQAGALSSFDTGFTVGGPIIKDKLWLFASVQSMRGEQDIVDPQSNDLLRTVKSEQDFAFAKLTWQPTEADRLVAEFFNDPQERDGSDRYDILANRDEAQKRGGDNYKFSYTHSWDNLSISLDLAQHEGEQSTYAVDPTSRNDVVFLDYAASSAETDLGGSGYNQMDLRNKDQQTITVEYFLDSNYGSHTIKSGYSETQNERFFDAYYSGDGAQYTSLNTQNLGANLESYISNNWLSSSAEIIDAMATNSNSAYFLNLLDSDNSGEISYAELDALTFNSTAGNPSGMVNVYRINETQRAPLSVRTEGNAFYIQDSWNINANWTVNAGVRAEQWAHYASDGSKVFTFERDWAPRLSVVYDIFGDGRSKVWGFSGRYYDPIRTDMTAFAGNLSSSVREEQVFVGDQWLTVNSRGGSREPSAIFAPTIKTPYTDEIVIGYEQALNTDISFQITYTERVTEDIMEDYSLDIYTDPDTVGDFALPLSYFGFETLPSAPFALATLAGAKREYKGVEATLRKRKGLDRWQGMLSYSYNDASGNSNSDGNAEYQGDFVYLDPRAPNVQGSQPGNIEHLFKAFGSYSFDNGIEVGAIYNWNSGLVYSSTSARGSRHFPQRVDDAYEFANTTARWLAPGQVGSQSSESYGTLDVRAKYDMEIAGYNTEFFVDIFNLLDDQAVTREQDLFNGDGVTNFGEANLWVSPRRFYLGMRVSF</sequence>
<dbReference type="Pfam" id="PF00593">
    <property type="entry name" value="TonB_dep_Rec_b-barrel"/>
    <property type="match status" value="1"/>
</dbReference>
<name>A0A2A4MTD4_9GAMM</name>
<dbReference type="InterPro" id="IPR039426">
    <property type="entry name" value="TonB-dep_rcpt-like"/>
</dbReference>
<dbReference type="GO" id="GO:0015344">
    <property type="term" value="F:siderophore uptake transmembrane transporter activity"/>
    <property type="evidence" value="ECO:0007669"/>
    <property type="project" value="TreeGrafter"/>
</dbReference>
<feature type="chain" id="PRO_5012562609" evidence="8">
    <location>
        <begin position="30"/>
        <end position="987"/>
    </location>
</feature>
<evidence type="ECO:0000256" key="1">
    <source>
        <dbReference type="ARBA" id="ARBA00004571"/>
    </source>
</evidence>
<dbReference type="InterPro" id="IPR008969">
    <property type="entry name" value="CarboxyPept-like_regulatory"/>
</dbReference>
<dbReference type="PANTHER" id="PTHR30069">
    <property type="entry name" value="TONB-DEPENDENT OUTER MEMBRANE RECEPTOR"/>
    <property type="match status" value="1"/>
</dbReference>
<dbReference type="Gene3D" id="2.60.40.1120">
    <property type="entry name" value="Carboxypeptidase-like, regulatory domain"/>
    <property type="match status" value="1"/>
</dbReference>
<evidence type="ECO:0000256" key="4">
    <source>
        <dbReference type="ARBA" id="ARBA00022692"/>
    </source>
</evidence>
<keyword evidence="2" id="KW-0813">Transport</keyword>
<dbReference type="Pfam" id="PF13620">
    <property type="entry name" value="CarboxypepD_reg"/>
    <property type="match status" value="1"/>
</dbReference>
<keyword evidence="5" id="KW-0798">TonB box</keyword>
<dbReference type="Proteomes" id="UP000218172">
    <property type="component" value="Unassembled WGS sequence"/>
</dbReference>
<gene>
    <name evidence="11" type="ORF">COC19_01920</name>
</gene>
<organism evidence="11 12">
    <name type="scientific">SAR86 cluster bacterium</name>
    <dbReference type="NCBI Taxonomy" id="2030880"/>
    <lineage>
        <taxon>Bacteria</taxon>
        <taxon>Pseudomonadati</taxon>
        <taxon>Pseudomonadota</taxon>
        <taxon>Gammaproteobacteria</taxon>
        <taxon>SAR86 cluster</taxon>
    </lineage>
</organism>
<dbReference type="SUPFAM" id="SSF49464">
    <property type="entry name" value="Carboxypeptidase regulatory domain-like"/>
    <property type="match status" value="1"/>
</dbReference>
<evidence type="ECO:0000256" key="5">
    <source>
        <dbReference type="ARBA" id="ARBA00023077"/>
    </source>
</evidence>
<evidence type="ECO:0000256" key="2">
    <source>
        <dbReference type="ARBA" id="ARBA00022448"/>
    </source>
</evidence>
<reference evidence="12" key="1">
    <citation type="submission" date="2017-08" db="EMBL/GenBank/DDBJ databases">
        <title>A dynamic microbial community with high functional redundancy inhabits the cold, oxic subseafloor aquifer.</title>
        <authorList>
            <person name="Tully B.J."/>
            <person name="Wheat C.G."/>
            <person name="Glazer B.T."/>
            <person name="Huber J.A."/>
        </authorList>
    </citation>
    <scope>NUCLEOTIDE SEQUENCE [LARGE SCALE GENOMIC DNA]</scope>
</reference>
<proteinExistence type="predicted"/>
<keyword evidence="7" id="KW-0998">Cell outer membrane</keyword>
<evidence type="ECO:0000259" key="9">
    <source>
        <dbReference type="Pfam" id="PF00593"/>
    </source>
</evidence>
<evidence type="ECO:0000313" key="12">
    <source>
        <dbReference type="Proteomes" id="UP000218172"/>
    </source>
</evidence>
<keyword evidence="11" id="KW-0675">Receptor</keyword>
<keyword evidence="6" id="KW-0472">Membrane</keyword>
<evidence type="ECO:0000256" key="8">
    <source>
        <dbReference type="SAM" id="SignalP"/>
    </source>
</evidence>
<dbReference type="InterPro" id="IPR018247">
    <property type="entry name" value="EF_Hand_1_Ca_BS"/>
</dbReference>
<dbReference type="PANTHER" id="PTHR30069:SF46">
    <property type="entry name" value="OAR PROTEIN"/>
    <property type="match status" value="1"/>
</dbReference>
<evidence type="ECO:0000256" key="6">
    <source>
        <dbReference type="ARBA" id="ARBA00023136"/>
    </source>
</evidence>
<evidence type="ECO:0000256" key="7">
    <source>
        <dbReference type="ARBA" id="ARBA00023237"/>
    </source>
</evidence>
<dbReference type="SUPFAM" id="SSF56935">
    <property type="entry name" value="Porins"/>
    <property type="match status" value="1"/>
</dbReference>
<dbReference type="Pfam" id="PF25183">
    <property type="entry name" value="OMP_b-brl_4"/>
    <property type="match status" value="1"/>
</dbReference>
<feature type="signal peptide" evidence="8">
    <location>
        <begin position="1"/>
        <end position="29"/>
    </location>
</feature>
<accession>A0A2A4MTD4</accession>
<protein>
    <submittedName>
        <fullName evidence="11">TonB-dependent receptor</fullName>
    </submittedName>
</protein>
<dbReference type="InterPro" id="IPR036942">
    <property type="entry name" value="Beta-barrel_TonB_sf"/>
</dbReference>
<evidence type="ECO:0000313" key="11">
    <source>
        <dbReference type="EMBL" id="PCH62984.1"/>
    </source>
</evidence>
<dbReference type="InterPro" id="IPR057601">
    <property type="entry name" value="Oar-like_b-barrel"/>
</dbReference>
<dbReference type="InterPro" id="IPR000531">
    <property type="entry name" value="Beta-barrel_TonB"/>
</dbReference>
<feature type="domain" description="TonB-dependent receptor-like beta-barrel" evidence="9">
    <location>
        <begin position="411"/>
        <end position="946"/>
    </location>
</feature>
<dbReference type="GO" id="GO:0009279">
    <property type="term" value="C:cell outer membrane"/>
    <property type="evidence" value="ECO:0007669"/>
    <property type="project" value="UniProtKB-SubCell"/>
</dbReference>
<dbReference type="PROSITE" id="PS00018">
    <property type="entry name" value="EF_HAND_1"/>
    <property type="match status" value="1"/>
</dbReference>
<keyword evidence="4" id="KW-0812">Transmembrane</keyword>
<dbReference type="EMBL" id="NVQR01000029">
    <property type="protein sequence ID" value="PCH62984.1"/>
    <property type="molecule type" value="Genomic_DNA"/>
</dbReference>
<comment type="caution">
    <text evidence="11">The sequence shown here is derived from an EMBL/GenBank/DDBJ whole genome shotgun (WGS) entry which is preliminary data.</text>
</comment>
<feature type="domain" description="TonB-dependent transporter Oar-like beta-barrel" evidence="10">
    <location>
        <begin position="254"/>
        <end position="318"/>
    </location>
</feature>
<keyword evidence="3" id="KW-1134">Transmembrane beta strand</keyword>
<dbReference type="AlphaFoldDB" id="A0A2A4MTD4"/>
<dbReference type="GO" id="GO:0044718">
    <property type="term" value="P:siderophore transmembrane transport"/>
    <property type="evidence" value="ECO:0007669"/>
    <property type="project" value="TreeGrafter"/>
</dbReference>
<comment type="subcellular location">
    <subcellularLocation>
        <location evidence="1">Cell outer membrane</location>
        <topology evidence="1">Multi-pass membrane protein</topology>
    </subcellularLocation>
</comment>
<evidence type="ECO:0000259" key="10">
    <source>
        <dbReference type="Pfam" id="PF25183"/>
    </source>
</evidence>
<dbReference type="Gene3D" id="2.40.170.20">
    <property type="entry name" value="TonB-dependent receptor, beta-barrel domain"/>
    <property type="match status" value="1"/>
</dbReference>
<keyword evidence="8" id="KW-0732">Signal</keyword>
<evidence type="ECO:0000256" key="3">
    <source>
        <dbReference type="ARBA" id="ARBA00022452"/>
    </source>
</evidence>